<dbReference type="EMBL" id="JAKKPZ010000209">
    <property type="protein sequence ID" value="KAI1698650.1"/>
    <property type="molecule type" value="Genomic_DNA"/>
</dbReference>
<keyword evidence="1" id="KW-0812">Transmembrane</keyword>
<dbReference type="Proteomes" id="UP001201812">
    <property type="component" value="Unassembled WGS sequence"/>
</dbReference>
<name>A0AAD4MLH3_9BILA</name>
<keyword evidence="3" id="KW-1185">Reference proteome</keyword>
<accession>A0AAD4MLH3</accession>
<gene>
    <name evidence="2" type="ORF">DdX_17779</name>
</gene>
<keyword evidence="1" id="KW-1133">Transmembrane helix</keyword>
<proteinExistence type="predicted"/>
<dbReference type="AlphaFoldDB" id="A0AAD4MLH3"/>
<sequence length="111" mass="12005">MLVIFPLCELQVSPDQQLAEAKCLLNSVSSLADQYKAYCDVYKNLRPCLATAGFPETQIVQTINETRAKRFPTGETMGEKCGCANILLSIGIGFVCLAAIGIQKSGLLPLH</sequence>
<protein>
    <submittedName>
        <fullName evidence="2">Uncharacterized protein</fullName>
    </submittedName>
</protein>
<evidence type="ECO:0000256" key="1">
    <source>
        <dbReference type="SAM" id="Phobius"/>
    </source>
</evidence>
<evidence type="ECO:0000313" key="2">
    <source>
        <dbReference type="EMBL" id="KAI1698650.1"/>
    </source>
</evidence>
<feature type="transmembrane region" description="Helical" evidence="1">
    <location>
        <begin position="83"/>
        <end position="102"/>
    </location>
</feature>
<reference evidence="2" key="1">
    <citation type="submission" date="2022-01" db="EMBL/GenBank/DDBJ databases">
        <title>Genome Sequence Resource for Two Populations of Ditylenchus destructor, the Migratory Endoparasitic Phytonematode.</title>
        <authorList>
            <person name="Zhang H."/>
            <person name="Lin R."/>
            <person name="Xie B."/>
        </authorList>
    </citation>
    <scope>NUCLEOTIDE SEQUENCE</scope>
    <source>
        <strain evidence="2">BazhouSP</strain>
    </source>
</reference>
<keyword evidence="1" id="KW-0472">Membrane</keyword>
<evidence type="ECO:0000313" key="3">
    <source>
        <dbReference type="Proteomes" id="UP001201812"/>
    </source>
</evidence>
<comment type="caution">
    <text evidence="2">The sequence shown here is derived from an EMBL/GenBank/DDBJ whole genome shotgun (WGS) entry which is preliminary data.</text>
</comment>
<organism evidence="2 3">
    <name type="scientific">Ditylenchus destructor</name>
    <dbReference type="NCBI Taxonomy" id="166010"/>
    <lineage>
        <taxon>Eukaryota</taxon>
        <taxon>Metazoa</taxon>
        <taxon>Ecdysozoa</taxon>
        <taxon>Nematoda</taxon>
        <taxon>Chromadorea</taxon>
        <taxon>Rhabditida</taxon>
        <taxon>Tylenchina</taxon>
        <taxon>Tylenchomorpha</taxon>
        <taxon>Sphaerularioidea</taxon>
        <taxon>Anguinidae</taxon>
        <taxon>Anguininae</taxon>
        <taxon>Ditylenchus</taxon>
    </lineage>
</organism>